<accession>A0A8J6GRK4</accession>
<dbReference type="SUPFAM" id="SSF54768">
    <property type="entry name" value="dsRNA-binding domain-like"/>
    <property type="match status" value="3"/>
</dbReference>
<keyword evidence="17" id="KW-0238">DNA-binding</keyword>
<evidence type="ECO:0000256" key="22">
    <source>
        <dbReference type="ARBA" id="ARBA00069511"/>
    </source>
</evidence>
<organism evidence="28 29">
    <name type="scientific">Microtus ochrogaster</name>
    <name type="common">Prairie vole</name>
    <dbReference type="NCBI Taxonomy" id="79684"/>
    <lineage>
        <taxon>Eukaryota</taxon>
        <taxon>Metazoa</taxon>
        <taxon>Chordata</taxon>
        <taxon>Craniata</taxon>
        <taxon>Vertebrata</taxon>
        <taxon>Euteleostomi</taxon>
        <taxon>Mammalia</taxon>
        <taxon>Eutheria</taxon>
        <taxon>Euarchontoglires</taxon>
        <taxon>Glires</taxon>
        <taxon>Rodentia</taxon>
        <taxon>Myomorpha</taxon>
        <taxon>Muroidea</taxon>
        <taxon>Cricetidae</taxon>
        <taxon>Arvicolinae</taxon>
        <taxon>Microtus</taxon>
    </lineage>
</organism>
<evidence type="ECO:0000256" key="16">
    <source>
        <dbReference type="ARBA" id="ARBA00023118"/>
    </source>
</evidence>
<dbReference type="CDD" id="cd19913">
    <property type="entry name" value="DSRM_DRADA_rpt1"/>
    <property type="match status" value="1"/>
</dbReference>
<keyword evidence="19" id="KW-0539">Nucleus</keyword>
<gene>
    <name evidence="28" type="ORF">LTLLF_131360</name>
</gene>
<evidence type="ECO:0000256" key="4">
    <source>
        <dbReference type="ARBA" id="ARBA00022490"/>
    </source>
</evidence>
<evidence type="ECO:0000256" key="24">
    <source>
        <dbReference type="SAM" id="MobiDB-lite"/>
    </source>
</evidence>
<evidence type="ECO:0000256" key="20">
    <source>
        <dbReference type="ARBA" id="ARBA00052912"/>
    </source>
</evidence>
<keyword evidence="11" id="KW-0378">Hydrolase</keyword>
<feature type="compositionally biased region" description="Polar residues" evidence="24">
    <location>
        <begin position="642"/>
        <end position="652"/>
    </location>
</feature>
<keyword evidence="16" id="KW-0051">Antiviral defense</keyword>
<evidence type="ECO:0000256" key="14">
    <source>
        <dbReference type="ARBA" id="ARBA00022859"/>
    </source>
</evidence>
<evidence type="ECO:0000256" key="9">
    <source>
        <dbReference type="ARBA" id="ARBA00022723"/>
    </source>
</evidence>
<evidence type="ECO:0000259" key="27">
    <source>
        <dbReference type="PROSITE" id="PS50141"/>
    </source>
</evidence>
<dbReference type="EC" id="3.5.4.37" evidence="21"/>
<dbReference type="GO" id="GO:0003726">
    <property type="term" value="F:double-stranded RNA adenosine deaminase activity"/>
    <property type="evidence" value="ECO:0007669"/>
    <property type="project" value="UniProtKB-EC"/>
</dbReference>
<dbReference type="CDD" id="cd19915">
    <property type="entry name" value="DSRM_DRADA_rpt3"/>
    <property type="match status" value="1"/>
</dbReference>
<evidence type="ECO:0000256" key="12">
    <source>
        <dbReference type="ARBA" id="ARBA00022833"/>
    </source>
</evidence>
<dbReference type="SMART" id="SM00358">
    <property type="entry name" value="DSRM"/>
    <property type="match status" value="3"/>
</dbReference>
<evidence type="ECO:0000259" key="26">
    <source>
        <dbReference type="PROSITE" id="PS50139"/>
    </source>
</evidence>
<dbReference type="GO" id="GO:0005737">
    <property type="term" value="C:cytoplasm"/>
    <property type="evidence" value="ECO:0007669"/>
    <property type="project" value="UniProtKB-SubCell"/>
</dbReference>
<reference evidence="28" key="1">
    <citation type="submission" date="2020-03" db="EMBL/GenBank/DDBJ databases">
        <title>Studies in the Genomics of Life Span.</title>
        <authorList>
            <person name="Glass D."/>
        </authorList>
    </citation>
    <scope>NUCLEOTIDE SEQUENCE</scope>
    <source>
        <strain evidence="28">LTLLF</strain>
        <tissue evidence="28">Muscle</tissue>
    </source>
</reference>
<keyword evidence="8" id="KW-0507">mRNA processing</keyword>
<evidence type="ECO:0000256" key="3">
    <source>
        <dbReference type="ARBA" id="ARBA00022481"/>
    </source>
</evidence>
<evidence type="ECO:0000256" key="18">
    <source>
        <dbReference type="ARBA" id="ARBA00023158"/>
    </source>
</evidence>
<keyword evidence="4" id="KW-0963">Cytoplasm</keyword>
<evidence type="ECO:0000256" key="10">
    <source>
        <dbReference type="ARBA" id="ARBA00022737"/>
    </source>
</evidence>
<dbReference type="Pfam" id="PF02137">
    <property type="entry name" value="A_deamin"/>
    <property type="match status" value="1"/>
</dbReference>
<evidence type="ECO:0000256" key="1">
    <source>
        <dbReference type="ARBA" id="ARBA00004123"/>
    </source>
</evidence>
<sequence length="1112" mass="122958">MTLTQALASMLSSAGVFPYQTRPCLDPSYEHSSWRHLQPRVPESYPRSFQLQQIEFLKGRLPEAPLIGHQPQSLPPFFPGHWPRFPGPPSQGKQLETWGFPKRVTPRSQGFHIGLPLPPPHSTSLPWREDDRLCSHFQELSISQNPEQKILGRLEELGEGRAISAQVLARELRVPKKEVNRVLYSLERKGKLRREVGTPPLWSLAPPHQAWTQPPKTVNPDSCGQEVPQEEPGLSSEDGDPASDLEGPLELLDMAEIKDKICDYLFNVPNSSALNLAKNVGLAKARDVNAVLIDLERQGDVHRQGAMPPTWDLTDKKRERLQIKRSTHSVPAAVPEATRSTSFPICHSPPSGASSSMATPKRVENGQEPVTKYESRYEARPGPVRMRPHAYHSGPSRAGYVDSENGQWATDDIPDNLNSIHTAPGEFRAIMEMPSFYSPVLPRCSPYKKLTECQLKNPVSGLLEYAQFTSQTCDFNLIEQSGPSHEPRFKFQVVINGREFPPAEAGSKKVAKQDAAMKAMAILLREAKAKDSGKPEELSPCPMEEDSEKSAESQTSSSSAAPLLSGKSPVTTLLECMHKLGNSCEFRLLSKEGPAHDPKFQYCVAVGAQTFPTVSAPSKKVAKQMAAEEAMKALQEEAANSADDQSGGANTESLDESAAPNKIRRIGELVRYLNTNPVGGLLEYARSHGFAAEFKLIDQSGPPHEPKFVYQAKVGGRWFPAVCAHSKKQGKQDAADAALRVLIGESEKAEQLGFAELPLTGSTFQDQMAMLSHRCFNALTNSFQPSLLGRKILAAIIMKRSAEDMGVVVSLGTGNRCVKGDSLSLKGETVNDCHAEIISRRGFISTAPCGEGALFDKSCSDRAVESADSRHYPVFENPKQGKLRTKVENGEGTIPVESSDIVPTWDGIRLGERLRTMSCSDKILRWNVLGLQGALLTHFLQPVYLKSVTLGYLFSQGHLTRAICCRVTRDGNAFEDGLRYPFIVNHPKVGRVSVYDSKRQSGKTKETSVNWCLADGYDLEILDGTRGTVDGPGKELSRVSKKNIFLQFKKLCSFRARRDLLQLSYGEAKKAARDYELAKKYFKKSLRDMGYGNWISKPQEEKNFYLCPVPND</sequence>
<dbReference type="Pfam" id="PF02295">
    <property type="entry name" value="z-alpha"/>
    <property type="match status" value="2"/>
</dbReference>
<feature type="compositionally biased region" description="Polar residues" evidence="24">
    <location>
        <begin position="210"/>
        <end position="222"/>
    </location>
</feature>
<evidence type="ECO:0000256" key="13">
    <source>
        <dbReference type="ARBA" id="ARBA00022843"/>
    </source>
</evidence>
<evidence type="ECO:0000256" key="21">
    <source>
        <dbReference type="ARBA" id="ARBA00066545"/>
    </source>
</evidence>
<evidence type="ECO:0000256" key="8">
    <source>
        <dbReference type="ARBA" id="ARBA00022664"/>
    </source>
</evidence>
<evidence type="ECO:0000256" key="5">
    <source>
        <dbReference type="ARBA" id="ARBA00022499"/>
    </source>
</evidence>
<dbReference type="GO" id="GO:0031047">
    <property type="term" value="P:regulatory ncRNA-mediated gene silencing"/>
    <property type="evidence" value="ECO:0007669"/>
    <property type="project" value="UniProtKB-KW"/>
</dbReference>
<dbReference type="Gene3D" id="3.30.160.20">
    <property type="match status" value="3"/>
</dbReference>
<dbReference type="SMART" id="SM00552">
    <property type="entry name" value="ADEAMc"/>
    <property type="match status" value="1"/>
</dbReference>
<feature type="compositionally biased region" description="Low complexity" evidence="24">
    <location>
        <begin position="552"/>
        <end position="564"/>
    </location>
</feature>
<name>A0A8J6GRK4_MICOH</name>
<feature type="domain" description="DRBM" evidence="25">
    <location>
        <begin position="676"/>
        <end position="744"/>
    </location>
</feature>
<evidence type="ECO:0000256" key="7">
    <source>
        <dbReference type="ARBA" id="ARBA00022588"/>
    </source>
</evidence>
<proteinExistence type="predicted"/>
<dbReference type="InterPro" id="IPR002466">
    <property type="entry name" value="A_deamin"/>
</dbReference>
<dbReference type="PANTHER" id="PTHR10910:SF107">
    <property type="entry name" value="DOUBLE-STRANDED RNA-SPECIFIC ADENOSINE DEAMINASE"/>
    <property type="match status" value="1"/>
</dbReference>
<dbReference type="InterPro" id="IPR014720">
    <property type="entry name" value="dsRBD_dom"/>
</dbReference>
<evidence type="ECO:0000256" key="15">
    <source>
        <dbReference type="ARBA" id="ARBA00022884"/>
    </source>
</evidence>
<dbReference type="GO" id="GO:0006397">
    <property type="term" value="P:mRNA processing"/>
    <property type="evidence" value="ECO:0007669"/>
    <property type="project" value="UniProtKB-KW"/>
</dbReference>
<feature type="region of interest" description="Disordered" evidence="24">
    <location>
        <begin position="325"/>
        <end position="386"/>
    </location>
</feature>
<dbReference type="Proteomes" id="UP000710432">
    <property type="component" value="Unassembled WGS sequence"/>
</dbReference>
<dbReference type="AlphaFoldDB" id="A0A8J6GRK4"/>
<dbReference type="GO" id="GO:0003725">
    <property type="term" value="F:double-stranded RNA binding"/>
    <property type="evidence" value="ECO:0007669"/>
    <property type="project" value="TreeGrafter"/>
</dbReference>
<dbReference type="FunFam" id="1.10.10.10:FF:000313">
    <property type="entry name" value="double-stranded RNA-specific adenosine deaminase isoform X4"/>
    <property type="match status" value="1"/>
</dbReference>
<keyword evidence="6" id="KW-0597">Phosphoprotein</keyword>
<keyword evidence="15 23" id="KW-0694">RNA-binding</keyword>
<feature type="region of interest" description="Disordered" evidence="24">
    <location>
        <begin position="636"/>
        <end position="658"/>
    </location>
</feature>
<dbReference type="GO" id="GO:0046872">
    <property type="term" value="F:metal ion binding"/>
    <property type="evidence" value="ECO:0007669"/>
    <property type="project" value="UniProtKB-KW"/>
</dbReference>
<feature type="region of interest" description="Disordered" evidence="24">
    <location>
        <begin position="198"/>
        <end position="246"/>
    </location>
</feature>
<dbReference type="GO" id="GO:0051607">
    <property type="term" value="P:defense response to virus"/>
    <property type="evidence" value="ECO:0007669"/>
    <property type="project" value="UniProtKB-KW"/>
</dbReference>
<comment type="caution">
    <text evidence="28">The sequence shown here is derived from an EMBL/GenBank/DDBJ whole genome shotgun (WGS) entry which is preliminary data.</text>
</comment>
<protein>
    <recommendedName>
        <fullName evidence="22">Double-stranded RNA-specific adenosine deaminase</fullName>
        <ecNumber evidence="21">3.5.4.37</ecNumber>
    </recommendedName>
</protein>
<dbReference type="SUPFAM" id="SSF46785">
    <property type="entry name" value="Winged helix' DNA-binding domain"/>
    <property type="match status" value="2"/>
</dbReference>
<evidence type="ECO:0000256" key="11">
    <source>
        <dbReference type="ARBA" id="ARBA00022801"/>
    </source>
</evidence>
<evidence type="ECO:0000256" key="17">
    <source>
        <dbReference type="ARBA" id="ARBA00023125"/>
    </source>
</evidence>
<keyword evidence="18" id="KW-0943">RNA-mediated gene silencing</keyword>
<evidence type="ECO:0000313" key="28">
    <source>
        <dbReference type="EMBL" id="KAH0515177.1"/>
    </source>
</evidence>
<dbReference type="GO" id="GO:0005730">
    <property type="term" value="C:nucleolus"/>
    <property type="evidence" value="ECO:0007669"/>
    <property type="project" value="TreeGrafter"/>
</dbReference>
<dbReference type="FunFam" id="3.30.160.20:FF:000005">
    <property type="entry name" value="Putative double-stranded RNA-specific adenosine deaminase"/>
    <property type="match status" value="3"/>
</dbReference>
<keyword evidence="14" id="KW-0391">Immunity</keyword>
<feature type="domain" description="A to I editase" evidence="27">
    <location>
        <begin position="810"/>
        <end position="1104"/>
    </location>
</feature>
<keyword evidence="3" id="KW-0488">Methylation</keyword>
<dbReference type="PROSITE" id="PS50139">
    <property type="entry name" value="Z_BINDING"/>
    <property type="match status" value="2"/>
</dbReference>
<evidence type="ECO:0000259" key="25">
    <source>
        <dbReference type="PROSITE" id="PS50137"/>
    </source>
</evidence>
<feature type="region of interest" description="Disordered" evidence="24">
    <location>
        <begin position="529"/>
        <end position="564"/>
    </location>
</feature>
<keyword evidence="13" id="KW-0832">Ubl conjugation</keyword>
<keyword evidence="9" id="KW-0479">Metal-binding</keyword>
<feature type="compositionally biased region" description="Basic and acidic residues" evidence="24">
    <location>
        <begin position="361"/>
        <end position="379"/>
    </location>
</feature>
<dbReference type="Gene3D" id="1.10.10.10">
    <property type="entry name" value="Winged helix-like DNA-binding domain superfamily/Winged helix DNA-binding domain"/>
    <property type="match status" value="2"/>
</dbReference>
<dbReference type="GO" id="GO:0003677">
    <property type="term" value="F:DNA binding"/>
    <property type="evidence" value="ECO:0007669"/>
    <property type="project" value="UniProtKB-KW"/>
</dbReference>
<evidence type="ECO:0000256" key="6">
    <source>
        <dbReference type="ARBA" id="ARBA00022553"/>
    </source>
</evidence>
<dbReference type="PANTHER" id="PTHR10910">
    <property type="entry name" value="EUKARYOTE SPECIFIC DSRNA BINDING PROTEIN"/>
    <property type="match status" value="1"/>
</dbReference>
<evidence type="ECO:0000313" key="29">
    <source>
        <dbReference type="Proteomes" id="UP000710432"/>
    </source>
</evidence>
<feature type="domain" description="Z-binding" evidence="26">
    <location>
        <begin position="251"/>
        <end position="315"/>
    </location>
</feature>
<keyword evidence="10" id="KW-0677">Repeat</keyword>
<dbReference type="PROSITE" id="PS50141">
    <property type="entry name" value="A_DEAMIN_EDITASE"/>
    <property type="match status" value="1"/>
</dbReference>
<feature type="domain" description="DRBM" evidence="25">
    <location>
        <begin position="457"/>
        <end position="525"/>
    </location>
</feature>
<dbReference type="InterPro" id="IPR036388">
    <property type="entry name" value="WH-like_DNA-bd_sf"/>
</dbReference>
<keyword evidence="12" id="KW-0862">Zinc</keyword>
<feature type="domain" description="Z-binding" evidence="26">
    <location>
        <begin position="140"/>
        <end position="206"/>
    </location>
</feature>
<evidence type="ECO:0000256" key="23">
    <source>
        <dbReference type="PROSITE-ProRule" id="PRU00266"/>
    </source>
</evidence>
<comment type="catalytic activity">
    <reaction evidence="20">
        <text>adenosine in double-stranded RNA + H2O + H(+) = inosine in double-stranded RNA + NH4(+)</text>
        <dbReference type="Rhea" id="RHEA:10120"/>
        <dbReference type="Rhea" id="RHEA-COMP:13885"/>
        <dbReference type="Rhea" id="RHEA-COMP:13886"/>
        <dbReference type="ChEBI" id="CHEBI:15377"/>
        <dbReference type="ChEBI" id="CHEBI:15378"/>
        <dbReference type="ChEBI" id="CHEBI:28938"/>
        <dbReference type="ChEBI" id="CHEBI:74411"/>
        <dbReference type="ChEBI" id="CHEBI:82852"/>
        <dbReference type="EC" id="3.5.4.37"/>
    </reaction>
</comment>
<keyword evidence="7" id="KW-0399">Innate immunity</keyword>
<dbReference type="InterPro" id="IPR044456">
    <property type="entry name" value="ADAR1_DSRM_1"/>
</dbReference>
<dbReference type="InterPro" id="IPR042371">
    <property type="entry name" value="Z_dom"/>
</dbReference>
<dbReference type="SMART" id="SM00550">
    <property type="entry name" value="Zalpha"/>
    <property type="match status" value="2"/>
</dbReference>
<dbReference type="GO" id="GO:0008251">
    <property type="term" value="F:tRNA-specific adenosine deaminase activity"/>
    <property type="evidence" value="ECO:0007669"/>
    <property type="project" value="TreeGrafter"/>
</dbReference>
<dbReference type="InterPro" id="IPR036390">
    <property type="entry name" value="WH_DNA-bd_sf"/>
</dbReference>
<evidence type="ECO:0000256" key="2">
    <source>
        <dbReference type="ARBA" id="ARBA00004496"/>
    </source>
</evidence>
<keyword evidence="5" id="KW-1017">Isopeptide bond</keyword>
<evidence type="ECO:0000256" key="19">
    <source>
        <dbReference type="ARBA" id="ARBA00023242"/>
    </source>
</evidence>
<dbReference type="InterPro" id="IPR044457">
    <property type="entry name" value="ADAR1_DSRM_3"/>
</dbReference>
<dbReference type="GO" id="GO:0045087">
    <property type="term" value="P:innate immune response"/>
    <property type="evidence" value="ECO:0007669"/>
    <property type="project" value="UniProtKB-KW"/>
</dbReference>
<comment type="subcellular location">
    <subcellularLocation>
        <location evidence="2">Cytoplasm</location>
    </subcellularLocation>
    <subcellularLocation>
        <location evidence="1">Nucleus</location>
    </subcellularLocation>
</comment>
<dbReference type="EMBL" id="JAATJU010020959">
    <property type="protein sequence ID" value="KAH0515177.1"/>
    <property type="molecule type" value="Genomic_DNA"/>
</dbReference>
<dbReference type="Pfam" id="PF00035">
    <property type="entry name" value="dsrm"/>
    <property type="match status" value="3"/>
</dbReference>
<feature type="domain" description="DRBM" evidence="25">
    <location>
        <begin position="568"/>
        <end position="636"/>
    </location>
</feature>
<dbReference type="GO" id="GO:0006382">
    <property type="term" value="P:adenosine to inosine editing"/>
    <property type="evidence" value="ECO:0007669"/>
    <property type="project" value="TreeGrafter"/>
</dbReference>
<dbReference type="PROSITE" id="PS50137">
    <property type="entry name" value="DS_RBD"/>
    <property type="match status" value="3"/>
</dbReference>